<dbReference type="InterPro" id="IPR002938">
    <property type="entry name" value="FAD-bd"/>
</dbReference>
<dbReference type="OrthoDB" id="4230779at2"/>
<dbReference type="Gene3D" id="3.50.50.60">
    <property type="entry name" value="FAD/NAD(P)-binding domain"/>
    <property type="match status" value="1"/>
</dbReference>
<dbReference type="PRINTS" id="PR00420">
    <property type="entry name" value="RNGMNOXGNASE"/>
</dbReference>
<dbReference type="PANTHER" id="PTHR13789">
    <property type="entry name" value="MONOOXYGENASE"/>
    <property type="match status" value="1"/>
</dbReference>
<evidence type="ECO:0000313" key="7">
    <source>
        <dbReference type="EMBL" id="POF31646.1"/>
    </source>
</evidence>
<evidence type="ECO:0000256" key="1">
    <source>
        <dbReference type="ARBA" id="ARBA00001974"/>
    </source>
</evidence>
<keyword evidence="2" id="KW-0285">Flavoprotein</keyword>
<dbReference type="PANTHER" id="PTHR13789:SF318">
    <property type="entry name" value="GERANYLGERANYL DIPHOSPHATE REDUCTASE"/>
    <property type="match status" value="1"/>
</dbReference>
<dbReference type="EMBL" id="PPCN01000004">
    <property type="protein sequence ID" value="POF31646.1"/>
    <property type="molecule type" value="Genomic_DNA"/>
</dbReference>
<gene>
    <name evidence="7" type="ORF">CLV41_104215</name>
</gene>
<dbReference type="AlphaFoldDB" id="A0A2S3UVD4"/>
<evidence type="ECO:0000256" key="4">
    <source>
        <dbReference type="ARBA" id="ARBA00023002"/>
    </source>
</evidence>
<dbReference type="Proteomes" id="UP000236959">
    <property type="component" value="Unassembled WGS sequence"/>
</dbReference>
<keyword evidence="4" id="KW-0560">Oxidoreductase</keyword>
<reference evidence="7 8" key="1">
    <citation type="submission" date="2018-01" db="EMBL/GenBank/DDBJ databases">
        <title>Genomic Encyclopedia of Archaeal and Bacterial Type Strains, Phase II (KMG-II): from individual species to whole genera.</title>
        <authorList>
            <person name="Goeker M."/>
        </authorList>
    </citation>
    <scope>NUCLEOTIDE SEQUENCE [LARGE SCALE GENOMIC DNA]</scope>
    <source>
        <strain evidence="7 8">DSM 17023</strain>
    </source>
</reference>
<keyword evidence="8" id="KW-1185">Reference proteome</keyword>
<dbReference type="RefSeq" id="WP_103222559.1">
    <property type="nucleotide sequence ID" value="NZ_PPCN01000004.1"/>
</dbReference>
<comment type="cofactor">
    <cofactor evidence="1">
        <name>FAD</name>
        <dbReference type="ChEBI" id="CHEBI:57692"/>
    </cofactor>
</comment>
<name>A0A2S3UVD4_9HYPH</name>
<dbReference type="Pfam" id="PF01494">
    <property type="entry name" value="FAD_binding_3"/>
    <property type="match status" value="1"/>
</dbReference>
<keyword evidence="5" id="KW-0503">Monooxygenase</keyword>
<keyword evidence="3" id="KW-0274">FAD</keyword>
<feature type="domain" description="FAD-binding" evidence="6">
    <location>
        <begin position="11"/>
        <end position="353"/>
    </location>
</feature>
<evidence type="ECO:0000256" key="2">
    <source>
        <dbReference type="ARBA" id="ARBA00022630"/>
    </source>
</evidence>
<dbReference type="SUPFAM" id="SSF51905">
    <property type="entry name" value="FAD/NAD(P)-binding domain"/>
    <property type="match status" value="1"/>
</dbReference>
<organism evidence="7 8">
    <name type="scientific">Roseibium marinum</name>
    <dbReference type="NCBI Taxonomy" id="281252"/>
    <lineage>
        <taxon>Bacteria</taxon>
        <taxon>Pseudomonadati</taxon>
        <taxon>Pseudomonadota</taxon>
        <taxon>Alphaproteobacteria</taxon>
        <taxon>Hyphomicrobiales</taxon>
        <taxon>Stappiaceae</taxon>
        <taxon>Roseibium</taxon>
    </lineage>
</organism>
<comment type="caution">
    <text evidence="7">The sequence shown here is derived from an EMBL/GenBank/DDBJ whole genome shotgun (WGS) entry which is preliminary data.</text>
</comment>
<sequence length="400" mass="44112">MTQTGDALQPIVIAGAGIGGLTAALALRQQGHEIVLMDKAAGLSEVGAGLQLSPNACSVLDRIGVLDALEPHVCAPDYLRIRSGKSGRQLGRVRFGDFLKERHGFPFWVIHRADLQRVLLERVERTPGITTRLATEVLGLEPSPYDHLSCIYQNDEVTANLACKALVGADGVWSRTRRIIPGHENARFSGQVAYRATIPIEAAPANWRKDSGLWMHRDSHLVHYPVRGGRELNIVGLAEEAWRDETWSARADTKTVLHVFRDWPSEVRTLLGKAENWLKWALCSVDASGPWTHGHVALMGDAAHAMLPYMAQGAAMAIEDAAVLARHLPPDIGNIPAALRAFERERKPRVTRIQGIAFRNAKVFHYSGIREFARDTVLNLSDPETLAARFDDVYGWSPSD</sequence>
<proteinExistence type="predicted"/>
<dbReference type="SUPFAM" id="SSF54373">
    <property type="entry name" value="FAD-linked reductases, C-terminal domain"/>
    <property type="match status" value="1"/>
</dbReference>
<protein>
    <submittedName>
        <fullName evidence="7">Salicylate hydroxylase</fullName>
    </submittedName>
</protein>
<dbReference type="GO" id="GO:0071949">
    <property type="term" value="F:FAD binding"/>
    <property type="evidence" value="ECO:0007669"/>
    <property type="project" value="InterPro"/>
</dbReference>
<dbReference type="InterPro" id="IPR050493">
    <property type="entry name" value="FAD-dep_Monooxygenase_BioMet"/>
</dbReference>
<evidence type="ECO:0000256" key="5">
    <source>
        <dbReference type="ARBA" id="ARBA00023033"/>
    </source>
</evidence>
<dbReference type="InterPro" id="IPR036188">
    <property type="entry name" value="FAD/NAD-bd_sf"/>
</dbReference>
<evidence type="ECO:0000256" key="3">
    <source>
        <dbReference type="ARBA" id="ARBA00022827"/>
    </source>
</evidence>
<evidence type="ECO:0000313" key="8">
    <source>
        <dbReference type="Proteomes" id="UP000236959"/>
    </source>
</evidence>
<dbReference type="GO" id="GO:0004497">
    <property type="term" value="F:monooxygenase activity"/>
    <property type="evidence" value="ECO:0007669"/>
    <property type="project" value="UniProtKB-KW"/>
</dbReference>
<accession>A0A2S3UVD4</accession>
<evidence type="ECO:0000259" key="6">
    <source>
        <dbReference type="Pfam" id="PF01494"/>
    </source>
</evidence>